<dbReference type="Gene3D" id="3.30.70.360">
    <property type="match status" value="1"/>
</dbReference>
<dbReference type="PROSITE" id="PS00759">
    <property type="entry name" value="ARGE_DAPE_CPG2_2"/>
    <property type="match status" value="1"/>
</dbReference>
<dbReference type="SUPFAM" id="SSF55031">
    <property type="entry name" value="Bacterial exopeptidase dimerisation domain"/>
    <property type="match status" value="1"/>
</dbReference>
<dbReference type="InterPro" id="IPR011650">
    <property type="entry name" value="Peptidase_M20_dimer"/>
</dbReference>
<name>A0A6I4KWZ2_9PSED</name>
<dbReference type="Pfam" id="PF07687">
    <property type="entry name" value="M20_dimer"/>
    <property type="match status" value="1"/>
</dbReference>
<dbReference type="Gene3D" id="1.10.150.900">
    <property type="match status" value="1"/>
</dbReference>
<dbReference type="Gene3D" id="3.40.630.10">
    <property type="entry name" value="Zn peptidases"/>
    <property type="match status" value="1"/>
</dbReference>
<comment type="similarity">
    <text evidence="1">Belongs to the peptidase M20A family.</text>
</comment>
<dbReference type="RefSeq" id="WP_160343224.1">
    <property type="nucleotide sequence ID" value="NZ_WKJZ01000001.1"/>
</dbReference>
<dbReference type="Pfam" id="PF01546">
    <property type="entry name" value="Peptidase_M20"/>
    <property type="match status" value="1"/>
</dbReference>
<dbReference type="GO" id="GO:0008233">
    <property type="term" value="F:peptidase activity"/>
    <property type="evidence" value="ECO:0007669"/>
    <property type="project" value="UniProtKB-KW"/>
</dbReference>
<dbReference type="GO" id="GO:0046872">
    <property type="term" value="F:metal ion binding"/>
    <property type="evidence" value="ECO:0007669"/>
    <property type="project" value="UniProtKB-KW"/>
</dbReference>
<dbReference type="PANTHER" id="PTHR45962:SF1">
    <property type="entry name" value="N-FATTY-ACYL-AMINO ACID SYNTHASE_HYDROLASE PM20D1"/>
    <property type="match status" value="1"/>
</dbReference>
<dbReference type="AlphaFoldDB" id="A0A6I4KWZ2"/>
<reference evidence="7 8" key="1">
    <citation type="submission" date="2019-11" db="EMBL/GenBank/DDBJ databases">
        <title>Pseudomonas flavidum sp. nov., isolated from Baiyang Lake.</title>
        <authorList>
            <person name="Zhao Y."/>
        </authorList>
    </citation>
    <scope>NUCLEOTIDE SEQUENCE [LARGE SCALE GENOMIC DNA]</scope>
    <source>
        <strain evidence="8">R-22-3 w-18</strain>
    </source>
</reference>
<evidence type="ECO:0000259" key="6">
    <source>
        <dbReference type="Pfam" id="PF07687"/>
    </source>
</evidence>
<dbReference type="InterPro" id="IPR036264">
    <property type="entry name" value="Bact_exopeptidase_dim_dom"/>
</dbReference>
<organism evidence="7 8">
    <name type="scientific">Pseudomonas xionganensis</name>
    <dbReference type="NCBI Taxonomy" id="2654845"/>
    <lineage>
        <taxon>Bacteria</taxon>
        <taxon>Pseudomonadati</taxon>
        <taxon>Pseudomonadota</taxon>
        <taxon>Gammaproteobacteria</taxon>
        <taxon>Pseudomonadales</taxon>
        <taxon>Pseudomonadaceae</taxon>
        <taxon>Pseudomonas</taxon>
    </lineage>
</organism>
<dbReference type="EMBL" id="WKJZ01000001">
    <property type="protein sequence ID" value="MVW74263.1"/>
    <property type="molecule type" value="Genomic_DNA"/>
</dbReference>
<dbReference type="InterPro" id="IPR047177">
    <property type="entry name" value="Pept_M20A"/>
</dbReference>
<evidence type="ECO:0000256" key="1">
    <source>
        <dbReference type="ARBA" id="ARBA00006247"/>
    </source>
</evidence>
<proteinExistence type="inferred from homology"/>
<dbReference type="GO" id="GO:0006508">
    <property type="term" value="P:proteolysis"/>
    <property type="evidence" value="ECO:0007669"/>
    <property type="project" value="UniProtKB-KW"/>
</dbReference>
<evidence type="ECO:0000313" key="8">
    <source>
        <dbReference type="Proteomes" id="UP000429555"/>
    </source>
</evidence>
<evidence type="ECO:0000256" key="5">
    <source>
        <dbReference type="ARBA" id="ARBA00022833"/>
    </source>
</evidence>
<evidence type="ECO:0000256" key="3">
    <source>
        <dbReference type="ARBA" id="ARBA00022723"/>
    </source>
</evidence>
<keyword evidence="2" id="KW-0645">Protease</keyword>
<dbReference type="InterPro" id="IPR002933">
    <property type="entry name" value="Peptidase_M20"/>
</dbReference>
<dbReference type="InterPro" id="IPR001261">
    <property type="entry name" value="ArgE/DapE_CS"/>
</dbReference>
<dbReference type="PROSITE" id="PS00758">
    <property type="entry name" value="ARGE_DAPE_CPG2_1"/>
    <property type="match status" value="1"/>
</dbReference>
<accession>A0A6I4KWZ2</accession>
<comment type="caution">
    <text evidence="7">The sequence shown here is derived from an EMBL/GenBank/DDBJ whole genome shotgun (WGS) entry which is preliminary data.</text>
</comment>
<protein>
    <submittedName>
        <fullName evidence="7">M20/M25/M40 family metallo-hydrolase</fullName>
    </submittedName>
</protein>
<keyword evidence="3" id="KW-0479">Metal-binding</keyword>
<evidence type="ECO:0000256" key="2">
    <source>
        <dbReference type="ARBA" id="ARBA00022670"/>
    </source>
</evidence>
<keyword evidence="5" id="KW-0862">Zinc</keyword>
<sequence length="501" mass="53732">MPRLLQRLAVLVLLALLALAAVLLGRTWLLPAPQYNDQPVSLPAGLDAQRAAASLSAAIQLPTLSHQVGAPASQLAASDAAFAGMADWLAQHYPRLMAASTREHTGSPSLLLRWPGRDRSLPAVLLMAHQDVVPVAPGTEDQWHYPPFSGAIADGFVWGRGAIDSKGSMVAMLEAAETLLAQGFVPERDVLFAFGHDEEIGGHQGNRRIAEALQAQGQRLHWVSDEGGFVVRNQIPGISQDLAVVGIGEKGYVSLVLEAQAQGGHSSQPPPFAQTAIGRLSAALQRVGAAPFARGFDGPTGELLASFTPAQSFGYRVIFANLWLFGPLVERQLAASPAGAAQLQTSLSPTLLRAGIKENVLPPSARATLNLRIHARDSIASVTEHVRQAVNDEQIRIKVMPGGREPSAVTDVQGAAYQQFAEVIRQSFGNTLVSPNLTVGGTDSRHYEPLTDNVFRFSPLLMEREDLPRMHGTNERVAIDTLANASGFYYRLLQSLTPTHE</sequence>
<evidence type="ECO:0000313" key="7">
    <source>
        <dbReference type="EMBL" id="MVW74263.1"/>
    </source>
</evidence>
<evidence type="ECO:0000256" key="4">
    <source>
        <dbReference type="ARBA" id="ARBA00022801"/>
    </source>
</evidence>
<dbReference type="PANTHER" id="PTHR45962">
    <property type="entry name" value="N-FATTY-ACYL-AMINO ACID SYNTHASE/HYDROLASE PM20D1"/>
    <property type="match status" value="1"/>
</dbReference>
<keyword evidence="4 7" id="KW-0378">Hydrolase</keyword>
<gene>
    <name evidence="7" type="ORF">GJV18_02930</name>
</gene>
<feature type="domain" description="Peptidase M20 dimerisation" evidence="6">
    <location>
        <begin position="247"/>
        <end position="394"/>
    </location>
</feature>
<dbReference type="SUPFAM" id="SSF53187">
    <property type="entry name" value="Zn-dependent exopeptidases"/>
    <property type="match status" value="1"/>
</dbReference>
<keyword evidence="8" id="KW-1185">Reference proteome</keyword>
<dbReference type="Proteomes" id="UP000429555">
    <property type="component" value="Unassembled WGS sequence"/>
</dbReference>